<evidence type="ECO:0000256" key="7">
    <source>
        <dbReference type="ARBA" id="ARBA00022857"/>
    </source>
</evidence>
<dbReference type="InterPro" id="IPR013149">
    <property type="entry name" value="ADH-like_C"/>
</dbReference>
<dbReference type="InterPro" id="IPR047109">
    <property type="entry name" value="CAD-like"/>
</dbReference>
<organism evidence="13 14">
    <name type="scientific">Anthostomella pinea</name>
    <dbReference type="NCBI Taxonomy" id="933095"/>
    <lineage>
        <taxon>Eukaryota</taxon>
        <taxon>Fungi</taxon>
        <taxon>Dikarya</taxon>
        <taxon>Ascomycota</taxon>
        <taxon>Pezizomycotina</taxon>
        <taxon>Sordariomycetes</taxon>
        <taxon>Xylariomycetidae</taxon>
        <taxon>Xylariales</taxon>
        <taxon>Xylariaceae</taxon>
        <taxon>Anthostomella</taxon>
    </lineage>
</organism>
<dbReference type="PROSITE" id="PS00059">
    <property type="entry name" value="ADH_ZINC"/>
    <property type="match status" value="1"/>
</dbReference>
<comment type="similarity">
    <text evidence="2 11">Belongs to the zinc-containing alcohol dehydrogenase family.</text>
</comment>
<keyword evidence="14" id="KW-1185">Reference proteome</keyword>
<comment type="subunit">
    <text evidence="3">Homodimer.</text>
</comment>
<comment type="caution">
    <text evidence="13">The sequence shown here is derived from an EMBL/GenBank/DDBJ whole genome shotgun (WGS) entry which is preliminary data.</text>
</comment>
<keyword evidence="5 11" id="KW-0479">Metal-binding</keyword>
<protein>
    <recommendedName>
        <fullName evidence="9">alcohol dehydrogenase (NADP(+))</fullName>
        <ecNumber evidence="9">1.1.1.2</ecNumber>
    </recommendedName>
</protein>
<keyword evidence="4" id="KW-0597">Phosphoprotein</keyword>
<evidence type="ECO:0000256" key="10">
    <source>
        <dbReference type="ARBA" id="ARBA00050997"/>
    </source>
</evidence>
<comment type="catalytic activity">
    <reaction evidence="10">
        <text>a primary alcohol + NADP(+) = an aldehyde + NADPH + H(+)</text>
        <dbReference type="Rhea" id="RHEA:15937"/>
        <dbReference type="ChEBI" id="CHEBI:15378"/>
        <dbReference type="ChEBI" id="CHEBI:15734"/>
        <dbReference type="ChEBI" id="CHEBI:17478"/>
        <dbReference type="ChEBI" id="CHEBI:57783"/>
        <dbReference type="ChEBI" id="CHEBI:58349"/>
        <dbReference type="EC" id="1.1.1.2"/>
    </reaction>
    <physiologicalReaction direction="left-to-right" evidence="10">
        <dbReference type="Rhea" id="RHEA:15938"/>
    </physiologicalReaction>
    <physiologicalReaction direction="right-to-left" evidence="10">
        <dbReference type="Rhea" id="RHEA:15939"/>
    </physiologicalReaction>
</comment>
<gene>
    <name evidence="13" type="ORF">KHLLAP_LOCUS13189</name>
</gene>
<dbReference type="InterPro" id="IPR011032">
    <property type="entry name" value="GroES-like_sf"/>
</dbReference>
<evidence type="ECO:0000256" key="3">
    <source>
        <dbReference type="ARBA" id="ARBA00011738"/>
    </source>
</evidence>
<evidence type="ECO:0000256" key="8">
    <source>
        <dbReference type="ARBA" id="ARBA00023002"/>
    </source>
</evidence>
<dbReference type="InterPro" id="IPR020843">
    <property type="entry name" value="ER"/>
</dbReference>
<sequence length="366" mass="39457">MASPKFEGWLGKSPESVKGKMEWGSFEPKKWTEDDVDIEISHCGICGSDLHTLKSGWGETPYRMDVACCVGHEIVGKAVRVGNNVKNVKVGDRVGVGAQSRTCQQSDCPECSTGNDTYCARNMVNTYASFYPNDEGKSMGGYADYNRSNQQFVFKIPEGLDSADAAPMMCGGITVYSPLRQNGCGPGKTVGIVGVGGLGHFAVLFAKALGADKVVGISRKADKKDDVLKLGADQYIATDEDKDWEKKNARTLDLIISTVSSAKMPLTGYLGLLKTRGTLIQVGAPDGGELPPVNAFTLIANGVKIGGSATGAPWEIEEMLKLAADKKIKPWIQERPMKDANKAIVDMDAGKARYRYVLVNENYGKH</sequence>
<dbReference type="GO" id="GO:0008270">
    <property type="term" value="F:zinc ion binding"/>
    <property type="evidence" value="ECO:0007669"/>
    <property type="project" value="InterPro"/>
</dbReference>
<evidence type="ECO:0000256" key="6">
    <source>
        <dbReference type="ARBA" id="ARBA00022833"/>
    </source>
</evidence>
<dbReference type="SUPFAM" id="SSF51735">
    <property type="entry name" value="NAD(P)-binding Rossmann-fold domains"/>
    <property type="match status" value="1"/>
</dbReference>
<dbReference type="SUPFAM" id="SSF50129">
    <property type="entry name" value="GroES-like"/>
    <property type="match status" value="1"/>
</dbReference>
<keyword evidence="6 11" id="KW-0862">Zinc</keyword>
<evidence type="ECO:0000256" key="5">
    <source>
        <dbReference type="ARBA" id="ARBA00022723"/>
    </source>
</evidence>
<evidence type="ECO:0000256" key="11">
    <source>
        <dbReference type="RuleBase" id="RU361277"/>
    </source>
</evidence>
<reference evidence="13" key="1">
    <citation type="submission" date="2023-10" db="EMBL/GenBank/DDBJ databases">
        <authorList>
            <person name="Hackl T."/>
        </authorList>
    </citation>
    <scope>NUCLEOTIDE SEQUENCE</scope>
</reference>
<comment type="cofactor">
    <cofactor evidence="1 11">
        <name>Zn(2+)</name>
        <dbReference type="ChEBI" id="CHEBI:29105"/>
    </cofactor>
</comment>
<evidence type="ECO:0000256" key="2">
    <source>
        <dbReference type="ARBA" id="ARBA00008072"/>
    </source>
</evidence>
<dbReference type="GO" id="GO:0006066">
    <property type="term" value="P:alcohol metabolic process"/>
    <property type="evidence" value="ECO:0007669"/>
    <property type="project" value="UniProtKB-ARBA"/>
</dbReference>
<evidence type="ECO:0000256" key="4">
    <source>
        <dbReference type="ARBA" id="ARBA00022553"/>
    </source>
</evidence>
<dbReference type="Pfam" id="PF08240">
    <property type="entry name" value="ADH_N"/>
    <property type="match status" value="1"/>
</dbReference>
<dbReference type="FunFam" id="3.40.50.720:FF:000158">
    <property type="entry name" value="Zinc-binding alcohol dehydrogenase"/>
    <property type="match status" value="1"/>
</dbReference>
<dbReference type="Gene3D" id="3.40.50.720">
    <property type="entry name" value="NAD(P)-binding Rossmann-like Domain"/>
    <property type="match status" value="1"/>
</dbReference>
<dbReference type="EMBL" id="CAUWAG010000020">
    <property type="protein sequence ID" value="CAJ2512721.1"/>
    <property type="molecule type" value="Genomic_DNA"/>
</dbReference>
<dbReference type="SMART" id="SM00829">
    <property type="entry name" value="PKS_ER"/>
    <property type="match status" value="1"/>
</dbReference>
<dbReference type="Pfam" id="PF00107">
    <property type="entry name" value="ADH_zinc_N"/>
    <property type="match status" value="1"/>
</dbReference>
<proteinExistence type="inferred from homology"/>
<dbReference type="EC" id="1.1.1.2" evidence="9"/>
<dbReference type="InterPro" id="IPR013154">
    <property type="entry name" value="ADH-like_N"/>
</dbReference>
<evidence type="ECO:0000256" key="9">
    <source>
        <dbReference type="ARBA" id="ARBA00024074"/>
    </source>
</evidence>
<name>A0AAI8VX71_9PEZI</name>
<accession>A0AAI8VX71</accession>
<dbReference type="GO" id="GO:0008106">
    <property type="term" value="F:alcohol dehydrogenase (NADP+) activity"/>
    <property type="evidence" value="ECO:0007669"/>
    <property type="project" value="UniProtKB-EC"/>
</dbReference>
<dbReference type="InterPro" id="IPR036291">
    <property type="entry name" value="NAD(P)-bd_dom_sf"/>
</dbReference>
<dbReference type="PANTHER" id="PTHR42683">
    <property type="entry name" value="ALDEHYDE REDUCTASE"/>
    <property type="match status" value="1"/>
</dbReference>
<evidence type="ECO:0000313" key="13">
    <source>
        <dbReference type="EMBL" id="CAJ2512721.1"/>
    </source>
</evidence>
<keyword evidence="8" id="KW-0560">Oxidoreductase</keyword>
<dbReference type="InterPro" id="IPR002328">
    <property type="entry name" value="ADH_Zn_CS"/>
</dbReference>
<evidence type="ECO:0000256" key="1">
    <source>
        <dbReference type="ARBA" id="ARBA00001947"/>
    </source>
</evidence>
<evidence type="ECO:0000259" key="12">
    <source>
        <dbReference type="SMART" id="SM00829"/>
    </source>
</evidence>
<dbReference type="CDD" id="cd05283">
    <property type="entry name" value="CAD1"/>
    <property type="match status" value="1"/>
</dbReference>
<keyword evidence="7" id="KW-0521">NADP</keyword>
<dbReference type="AlphaFoldDB" id="A0AAI8VX71"/>
<dbReference type="Gene3D" id="3.90.180.10">
    <property type="entry name" value="Medium-chain alcohol dehydrogenases, catalytic domain"/>
    <property type="match status" value="1"/>
</dbReference>
<evidence type="ECO:0000313" key="14">
    <source>
        <dbReference type="Proteomes" id="UP001295740"/>
    </source>
</evidence>
<dbReference type="Proteomes" id="UP001295740">
    <property type="component" value="Unassembled WGS sequence"/>
</dbReference>
<feature type="domain" description="Enoyl reductase (ER)" evidence="12">
    <location>
        <begin position="19"/>
        <end position="358"/>
    </location>
</feature>